<reference evidence="10" key="3">
    <citation type="submission" date="2023-07" db="EMBL/GenBank/DDBJ databases">
        <title>Chromosome-level genome assembly of Artemia franciscana.</title>
        <authorList>
            <person name="Jo E."/>
        </authorList>
    </citation>
    <scope>NUCLEOTIDE SEQUENCE</scope>
    <source>
        <tissue evidence="10">Whole body</tissue>
    </source>
</reference>
<evidence type="ECO:0000259" key="8">
    <source>
        <dbReference type="PROSITE" id="PS50905"/>
    </source>
</evidence>
<comment type="catalytic activity">
    <reaction evidence="6">
        <text>4 Fe(2+) + O2 + 4 H(+) = 4 Fe(3+) + 2 H2O</text>
        <dbReference type="Rhea" id="RHEA:11148"/>
        <dbReference type="ChEBI" id="CHEBI:15377"/>
        <dbReference type="ChEBI" id="CHEBI:15378"/>
        <dbReference type="ChEBI" id="CHEBI:15379"/>
        <dbReference type="ChEBI" id="CHEBI:29033"/>
        <dbReference type="ChEBI" id="CHEBI:29034"/>
        <dbReference type="EC" id="1.16.3.1"/>
    </reaction>
</comment>
<dbReference type="EMBL" id="JAVRJZ010000012">
    <property type="protein sequence ID" value="KAK2715333.1"/>
    <property type="molecule type" value="Genomic_DNA"/>
</dbReference>
<dbReference type="PANTHER" id="PTHR11431:SF75">
    <property type="entry name" value="FERRITIN"/>
    <property type="match status" value="1"/>
</dbReference>
<feature type="region of interest" description="Disordered" evidence="7">
    <location>
        <begin position="1"/>
        <end position="20"/>
    </location>
</feature>
<protein>
    <recommendedName>
        <fullName evidence="6">Ferritin</fullName>
        <ecNumber evidence="6">1.16.3.1</ecNumber>
    </recommendedName>
</protein>
<reference evidence="9" key="1">
    <citation type="journal article" date="2003" name="Eur. J. Biochem.">
        <title>Molecular characterization of artemin and ferritin from Artemia franciscana.</title>
        <authorList>
            <person name="Chen T."/>
            <person name="Amons R."/>
            <person name="Clegg J.S."/>
            <person name="Warner A.H."/>
            <person name="MacRae T.H."/>
        </authorList>
    </citation>
    <scope>NUCLEOTIDE SEQUENCE</scope>
</reference>
<dbReference type="Gene3D" id="1.20.1260.10">
    <property type="match status" value="1"/>
</dbReference>
<evidence type="ECO:0000313" key="10">
    <source>
        <dbReference type="EMBL" id="KAK2715333.1"/>
    </source>
</evidence>
<keyword evidence="4 5" id="KW-0408">Iron</keyword>
<feature type="binding site" evidence="5">
    <location>
        <position position="43"/>
    </location>
    <ligand>
        <name>Fe cation</name>
        <dbReference type="ChEBI" id="CHEBI:24875"/>
        <label>1</label>
    </ligand>
</feature>
<dbReference type="GO" id="GO:0008199">
    <property type="term" value="F:ferric iron binding"/>
    <property type="evidence" value="ECO:0007669"/>
    <property type="project" value="InterPro"/>
</dbReference>
<feature type="domain" description="Ferritin-like diiron" evidence="8">
    <location>
        <begin position="26"/>
        <end position="174"/>
    </location>
</feature>
<dbReference type="InterPro" id="IPR009078">
    <property type="entry name" value="Ferritin-like_SF"/>
</dbReference>
<dbReference type="SUPFAM" id="SSF47240">
    <property type="entry name" value="Ferritin-like"/>
    <property type="match status" value="1"/>
</dbReference>
<dbReference type="DisProt" id="DP03948"/>
<evidence type="ECO:0000256" key="3">
    <source>
        <dbReference type="ARBA" id="ARBA00022723"/>
    </source>
</evidence>
<evidence type="ECO:0000313" key="9">
    <source>
        <dbReference type="EMBL" id="AAL55397.1"/>
    </source>
</evidence>
<feature type="disulfide bond" description="Interchain (with C-22)" evidence="12">
    <location>
        <position position="61"/>
    </location>
</feature>
<evidence type="ECO:0000256" key="1">
    <source>
        <dbReference type="ARBA" id="ARBA00007513"/>
    </source>
</evidence>
<dbReference type="GO" id="GO:0006879">
    <property type="term" value="P:intracellular iron ion homeostasis"/>
    <property type="evidence" value="ECO:0007669"/>
    <property type="project" value="UniProtKB-KW"/>
</dbReference>
<evidence type="ECO:0000256" key="6">
    <source>
        <dbReference type="RuleBase" id="RU361145"/>
    </source>
</evidence>
<feature type="disulfide bond" description="Interchain (with C-61)" evidence="12">
    <location>
        <position position="22"/>
    </location>
</feature>
<organism evidence="9">
    <name type="scientific">Artemia franciscana</name>
    <name type="common">Brine shrimp</name>
    <name type="synonym">Artemia sanfranciscana</name>
    <dbReference type="NCBI Taxonomy" id="6661"/>
    <lineage>
        <taxon>Eukaryota</taxon>
        <taxon>Metazoa</taxon>
        <taxon>Ecdysozoa</taxon>
        <taxon>Arthropoda</taxon>
        <taxon>Crustacea</taxon>
        <taxon>Branchiopoda</taxon>
        <taxon>Anostraca</taxon>
        <taxon>Artemiidae</taxon>
        <taxon>Artemia</taxon>
    </lineage>
</organism>
<dbReference type="InterPro" id="IPR008331">
    <property type="entry name" value="Ferritin_DPS_dom"/>
</dbReference>
<evidence type="ECO:0000256" key="5">
    <source>
        <dbReference type="PIRSR" id="PIRSR601519-1"/>
    </source>
</evidence>
<keyword evidence="11" id="KW-1185">Reference proteome</keyword>
<gene>
    <name evidence="9" type="primary">Artn</name>
    <name evidence="10" type="ORF">QYM36_010081</name>
</gene>
<evidence type="ECO:0000313" key="11">
    <source>
        <dbReference type="Proteomes" id="UP001187531"/>
    </source>
</evidence>
<keyword evidence="3 5" id="KW-0479">Metal-binding</keyword>
<dbReference type="GO" id="GO:0006826">
    <property type="term" value="P:iron ion transport"/>
    <property type="evidence" value="ECO:0007669"/>
    <property type="project" value="InterPro"/>
</dbReference>
<dbReference type="EMBL" id="AY062896">
    <property type="protein sequence ID" value="AAL55397.1"/>
    <property type="molecule type" value="mRNA"/>
</dbReference>
<dbReference type="GO" id="GO:0008198">
    <property type="term" value="F:ferrous iron binding"/>
    <property type="evidence" value="ECO:0007669"/>
    <property type="project" value="TreeGrafter"/>
</dbReference>
<keyword evidence="2 6" id="KW-0409">Iron storage</keyword>
<dbReference type="SMR" id="Q8WQM8"/>
<proteinExistence type="evidence at protein level"/>
<reference evidence="12" key="2">
    <citation type="journal article" date="2022" name="Front. Mol. Biosci.">
        <title>Cryo-EM structure of the diapause chaperone artemin.</title>
        <authorList>
            <person name="Parvate A.D."/>
            <person name="Powell S.M."/>
            <person name="Brookreson J.T."/>
            <person name="Moser T.H."/>
            <person name="Novikova I.V."/>
            <person name="Zhou M."/>
            <person name="Evans J.E."/>
        </authorList>
    </citation>
    <scope>STRUCTURE BY ELECTRON MICROSCOPY (2.04 ANGSTROMS)</scope>
    <scope>DISULFIDE BONDS</scope>
</reference>
<evidence type="ECO:0000256" key="4">
    <source>
        <dbReference type="ARBA" id="ARBA00023004"/>
    </source>
</evidence>
<dbReference type="Proteomes" id="UP001187531">
    <property type="component" value="Unassembled WGS sequence"/>
</dbReference>
<dbReference type="AlphaFoldDB" id="Q8WQM8"/>
<keyword evidence="12" id="KW-0002">3D-structure</keyword>
<dbReference type="PANTHER" id="PTHR11431">
    <property type="entry name" value="FERRITIN"/>
    <property type="match status" value="1"/>
</dbReference>
<comment type="function">
    <text evidence="6">Stores iron in a soluble, non-toxic, readily available form. Important for iron homeostasis. Iron is taken up in the ferrous form and deposited as ferric hydroxides after oxidation.</text>
</comment>
<dbReference type="Pfam" id="PF00210">
    <property type="entry name" value="Ferritin"/>
    <property type="match status" value="1"/>
</dbReference>
<dbReference type="EC" id="1.16.3.1" evidence="6"/>
<dbReference type="GO" id="GO:0004322">
    <property type="term" value="F:ferroxidase activity"/>
    <property type="evidence" value="ECO:0007669"/>
    <property type="project" value="UniProtKB-EC"/>
</dbReference>
<accession>Q8WQM8</accession>
<name>Q8WQM8_ARTSF</name>
<evidence type="ECO:0007829" key="12">
    <source>
        <dbReference type="PDB" id="7RVB"/>
    </source>
</evidence>
<dbReference type="InterPro" id="IPR001519">
    <property type="entry name" value="Ferritin"/>
</dbReference>
<evidence type="ECO:0000256" key="2">
    <source>
        <dbReference type="ARBA" id="ARBA00022434"/>
    </source>
</evidence>
<sequence length="230" mass="26108">MATEGARNIGQSAPEGKVQMDCPSRHNFDPECEKAFVEHIHLELASSYHAWSMWAFYARDCKAAVGMTRLCEWASHVSAQRARRMAAYVLTRGGHVDYKEIPAPKKQGWDNFEDAFSHCVANKKRILTSLQSLYQCCQSKDAHCSNFIQTDMMDEVIAWNKFLSDCLSNLHCIGSQGMGPWVFDRWLARIVMSKFKHPKIPSLSTSDLESNIPNELFDAEGDMVRAIKKL</sequence>
<dbReference type="InterPro" id="IPR009040">
    <property type="entry name" value="Ferritin-like_diiron"/>
</dbReference>
<keyword evidence="6" id="KW-0560">Oxidoreductase</keyword>
<dbReference type="EMDB" id="EMD-24706"/>
<dbReference type="CDD" id="cd01056">
    <property type="entry name" value="Euk_Ferritin"/>
    <property type="match status" value="1"/>
</dbReference>
<evidence type="ECO:0000256" key="7">
    <source>
        <dbReference type="SAM" id="MobiDB-lite"/>
    </source>
</evidence>
<dbReference type="PROSITE" id="PS50905">
    <property type="entry name" value="FERRITIN_LIKE"/>
    <property type="match status" value="1"/>
</dbReference>
<dbReference type="PDB" id="7RVB">
    <property type="method" value="EM"/>
    <property type="resolution" value="2.04 A"/>
    <property type="chains" value="A/B/C/D/E/F/G/H/I/J/K/L/M/N/O/P/Q/R/S/T/V/W/X/Y=1-230"/>
</dbReference>
<dbReference type="GO" id="GO:0005737">
    <property type="term" value="C:cytoplasm"/>
    <property type="evidence" value="ECO:0007669"/>
    <property type="project" value="TreeGrafter"/>
</dbReference>
<comment type="similarity">
    <text evidence="1 6">Belongs to the ferritin family.</text>
</comment>
<dbReference type="InterPro" id="IPR012347">
    <property type="entry name" value="Ferritin-like"/>
</dbReference>